<evidence type="ECO:0000256" key="4">
    <source>
        <dbReference type="ARBA" id="ARBA00022630"/>
    </source>
</evidence>
<dbReference type="InterPro" id="IPR036188">
    <property type="entry name" value="FAD/NAD-bd_sf"/>
</dbReference>
<dbReference type="InterPro" id="IPR031973">
    <property type="entry name" value="Deltameth_res_prag01"/>
</dbReference>
<dbReference type="GO" id="GO:0016174">
    <property type="term" value="F:NAD(P)H oxidase H2O2-forming activity"/>
    <property type="evidence" value="ECO:0007669"/>
    <property type="project" value="TreeGrafter"/>
</dbReference>
<dbReference type="SMART" id="SM01353">
    <property type="entry name" value="AIF_C"/>
    <property type="match status" value="1"/>
</dbReference>
<dbReference type="SUPFAM" id="SSF55424">
    <property type="entry name" value="FAD/NAD-linked reductases, dimerisation (C-terminal) domain"/>
    <property type="match status" value="1"/>
</dbReference>
<comment type="catalytic activity">
    <reaction evidence="11">
        <text>A + NADH + H(+) = AH2 + NAD(+)</text>
        <dbReference type="Rhea" id="RHEA:11356"/>
        <dbReference type="ChEBI" id="CHEBI:13193"/>
        <dbReference type="ChEBI" id="CHEBI:15378"/>
        <dbReference type="ChEBI" id="CHEBI:17499"/>
        <dbReference type="ChEBI" id="CHEBI:57540"/>
        <dbReference type="ChEBI" id="CHEBI:57945"/>
    </reaction>
</comment>
<dbReference type="GO" id="GO:0046983">
    <property type="term" value="F:protein dimerization activity"/>
    <property type="evidence" value="ECO:0007669"/>
    <property type="project" value="InterPro"/>
</dbReference>
<dbReference type="Pfam" id="PF07992">
    <property type="entry name" value="Pyr_redox_2"/>
    <property type="match status" value="1"/>
</dbReference>
<dbReference type="InterPro" id="IPR029324">
    <property type="entry name" value="AIF_C"/>
</dbReference>
<evidence type="ECO:0000256" key="2">
    <source>
        <dbReference type="ARBA" id="ARBA00004173"/>
    </source>
</evidence>
<evidence type="ECO:0000259" key="14">
    <source>
        <dbReference type="Pfam" id="PF14721"/>
    </source>
</evidence>
<keyword evidence="10" id="KW-0496">Mitochondrion</keyword>
<evidence type="ECO:0000256" key="9">
    <source>
        <dbReference type="ARBA" id="ARBA00023027"/>
    </source>
</evidence>
<comment type="cofactor">
    <cofactor evidence="1">
        <name>FAD</name>
        <dbReference type="ChEBI" id="CHEBI:57692"/>
    </cofactor>
</comment>
<dbReference type="Gene3D" id="3.30.390.30">
    <property type="match status" value="1"/>
</dbReference>
<feature type="signal peptide" evidence="12">
    <location>
        <begin position="1"/>
        <end position="17"/>
    </location>
</feature>
<comment type="similarity">
    <text evidence="3">Belongs to the FAD-dependent oxidoreductase family.</text>
</comment>
<dbReference type="InterPro" id="IPR050446">
    <property type="entry name" value="FAD-oxidoreductase/Apoptosis"/>
</dbReference>
<dbReference type="PANTHER" id="PTHR43557">
    <property type="entry name" value="APOPTOSIS-INDUCING FACTOR 1"/>
    <property type="match status" value="1"/>
</dbReference>
<name>A0A5S6Q3R8_TRIMR</name>
<dbReference type="WBParaSite" id="TMUE_0000001592.1">
    <property type="protein sequence ID" value="TMUE_0000001592.1"/>
    <property type="gene ID" value="WBGene00297481"/>
</dbReference>
<reference evidence="17" key="1">
    <citation type="submission" date="2019-12" db="UniProtKB">
        <authorList>
            <consortium name="WormBaseParasite"/>
        </authorList>
    </citation>
    <scope>IDENTIFICATION</scope>
</reference>
<dbReference type="InterPro" id="IPR016156">
    <property type="entry name" value="FAD/NAD-linked_Rdtase_dimer_sf"/>
</dbReference>
<protein>
    <submittedName>
        <fullName evidence="17">FAD/NAD(P)-binding domain-containing protein</fullName>
    </submittedName>
</protein>
<comment type="subcellular location">
    <subcellularLocation>
        <location evidence="2">Mitochondrion</location>
    </subcellularLocation>
</comment>
<keyword evidence="6" id="KW-0274">FAD</keyword>
<evidence type="ECO:0000256" key="11">
    <source>
        <dbReference type="ARBA" id="ARBA00047786"/>
    </source>
</evidence>
<organism evidence="16 17">
    <name type="scientific">Trichuris muris</name>
    <name type="common">Mouse whipworm</name>
    <dbReference type="NCBI Taxonomy" id="70415"/>
    <lineage>
        <taxon>Eukaryota</taxon>
        <taxon>Metazoa</taxon>
        <taxon>Ecdysozoa</taxon>
        <taxon>Nematoda</taxon>
        <taxon>Enoplea</taxon>
        <taxon>Dorylaimia</taxon>
        <taxon>Trichinellida</taxon>
        <taxon>Trichuridae</taxon>
        <taxon>Trichuris</taxon>
    </lineage>
</organism>
<accession>A0A5S6Q3R8</accession>
<proteinExistence type="inferred from homology"/>
<sequence length="734" mass="80937">MIFLFSTGLALLKGCIALCSTGVQDEKRNLLGIALTSGSFFRHLYSTLGRKALGMLAKGAVLNRTHEWSKKRSVLFSSRYLASLCSVTHSKFAWTSGPSSDRLLRTSQLAYRPIGAAPYSKEVKMRMATFDELPIPKFNYRECYANENRKFNAILFSGVAILGSSLLFFYYTDCFDIDAMLAPKSYRYRKVYRDPSESGGLFSKAWFQKSNQTEKVPVTTAVLSSGAPVDQMEESFTEKTAVHPKPVSWNLPEHVPYLLIGAGTASAAAAKAIQENDPDAKILIVGDDRYYPYKRPPLSKVLLWSSDDQLKSQLRFTTAGGKVATIFHRPETGYCRTVDLEQKTGIAVAFGRRILKLDVDAHEAILDDNSRIKYNKCLIATGAKPRIMPQIRNMEDDAQKYFTVFRDVADFLRLAEVSRHAKCITVVGGGLLGTELACALQAHCASNETKVVHVFPQAGCLSRLLPSYLSDWSVEHMRKLGIDVRPNTTVANAEEYSIEETSITRLVLSLDNGDKVKTDHVVMAIGVEPNVEIAKDSGLPLDETNGGIICDVELSCAPDVYAAGDCCSYYDFKQGHKRVEHHSHAERSGALAGNNMSGARKAYSYLRQFRSGLGPSLTFVSVGEVDSALPTVGYFKGYKGGREGISVPGGPNQLFKPGSPADLSKGVVFYLRDQHIVGVLLWNLPQSVPTARSLLTSEKRLNEPNEAVKLFELKNKVDSTELSGVSISHLRNFH</sequence>
<dbReference type="GO" id="GO:0005739">
    <property type="term" value="C:mitochondrion"/>
    <property type="evidence" value="ECO:0007669"/>
    <property type="project" value="UniProtKB-SubCell"/>
</dbReference>
<evidence type="ECO:0000256" key="5">
    <source>
        <dbReference type="ARBA" id="ARBA00022703"/>
    </source>
</evidence>
<dbReference type="Pfam" id="PF14721">
    <property type="entry name" value="AIF_C"/>
    <property type="match status" value="2"/>
</dbReference>
<dbReference type="Gene3D" id="3.50.50.60">
    <property type="entry name" value="FAD/NAD(P)-binding domain"/>
    <property type="match status" value="2"/>
</dbReference>
<keyword evidence="12" id="KW-0732">Signal</keyword>
<keyword evidence="8" id="KW-0560">Oxidoreductase</keyword>
<evidence type="ECO:0000313" key="16">
    <source>
        <dbReference type="Proteomes" id="UP000046395"/>
    </source>
</evidence>
<evidence type="ECO:0000313" key="17">
    <source>
        <dbReference type="WBParaSite" id="TMUE_0000001592.1"/>
    </source>
</evidence>
<dbReference type="Pfam" id="PF16020">
    <property type="entry name" value="Deltameth_res"/>
    <property type="match status" value="1"/>
</dbReference>
<dbReference type="AlphaFoldDB" id="A0A5S6Q3R8"/>
<keyword evidence="7" id="KW-0809">Transit peptide</keyword>
<feature type="chain" id="PRO_5024454357" evidence="12">
    <location>
        <begin position="18"/>
        <end position="734"/>
    </location>
</feature>
<dbReference type="GO" id="GO:0033108">
    <property type="term" value="P:mitochondrial respiratory chain complex assembly"/>
    <property type="evidence" value="ECO:0007669"/>
    <property type="project" value="TreeGrafter"/>
</dbReference>
<feature type="domain" description="Mitochondrial apoptosis-inducing factor C-terminal" evidence="14">
    <location>
        <begin position="660"/>
        <end position="696"/>
    </location>
</feature>
<evidence type="ECO:0000256" key="8">
    <source>
        <dbReference type="ARBA" id="ARBA00023002"/>
    </source>
</evidence>
<evidence type="ECO:0000259" key="13">
    <source>
        <dbReference type="Pfam" id="PF07992"/>
    </source>
</evidence>
<dbReference type="STRING" id="70415.A0A5S6Q3R8"/>
<evidence type="ECO:0000256" key="1">
    <source>
        <dbReference type="ARBA" id="ARBA00001974"/>
    </source>
</evidence>
<evidence type="ECO:0000256" key="12">
    <source>
        <dbReference type="SAM" id="SignalP"/>
    </source>
</evidence>
<dbReference type="InterPro" id="IPR023753">
    <property type="entry name" value="FAD/NAD-binding_dom"/>
</dbReference>
<dbReference type="PRINTS" id="PR00368">
    <property type="entry name" value="FADPNR"/>
</dbReference>
<feature type="domain" description="Deltamethrin resistance protein prag01" evidence="15">
    <location>
        <begin position="131"/>
        <end position="176"/>
    </location>
</feature>
<dbReference type="PANTHER" id="PTHR43557:SF4">
    <property type="entry name" value="APOPTOSIS-INDUCING FACTOR 1, MITOCHONDRIAL"/>
    <property type="match status" value="1"/>
</dbReference>
<keyword evidence="5" id="KW-0053">Apoptosis</keyword>
<evidence type="ECO:0000259" key="15">
    <source>
        <dbReference type="Pfam" id="PF16020"/>
    </source>
</evidence>
<feature type="domain" description="FAD/NAD(P)-binding" evidence="13">
    <location>
        <begin position="258"/>
        <end position="589"/>
    </location>
</feature>
<keyword evidence="16" id="KW-1185">Reference proteome</keyword>
<evidence type="ECO:0000256" key="6">
    <source>
        <dbReference type="ARBA" id="ARBA00022827"/>
    </source>
</evidence>
<evidence type="ECO:0000256" key="10">
    <source>
        <dbReference type="ARBA" id="ARBA00023128"/>
    </source>
</evidence>
<feature type="domain" description="Mitochondrial apoptosis-inducing factor C-terminal" evidence="14">
    <location>
        <begin position="592"/>
        <end position="635"/>
    </location>
</feature>
<dbReference type="GO" id="GO:0071949">
    <property type="term" value="F:FAD binding"/>
    <property type="evidence" value="ECO:0007669"/>
    <property type="project" value="TreeGrafter"/>
</dbReference>
<keyword evidence="4" id="KW-0285">Flavoprotein</keyword>
<keyword evidence="9" id="KW-0520">NAD</keyword>
<dbReference type="SUPFAM" id="SSF51905">
    <property type="entry name" value="FAD/NAD(P)-binding domain"/>
    <property type="match status" value="2"/>
</dbReference>
<evidence type="ECO:0000256" key="3">
    <source>
        <dbReference type="ARBA" id="ARBA00006442"/>
    </source>
</evidence>
<dbReference type="PRINTS" id="PR00411">
    <property type="entry name" value="PNDRDTASEI"/>
</dbReference>
<evidence type="ECO:0000256" key="7">
    <source>
        <dbReference type="ARBA" id="ARBA00022946"/>
    </source>
</evidence>
<dbReference type="GO" id="GO:0006915">
    <property type="term" value="P:apoptotic process"/>
    <property type="evidence" value="ECO:0007669"/>
    <property type="project" value="UniProtKB-KW"/>
</dbReference>
<dbReference type="Proteomes" id="UP000046395">
    <property type="component" value="Unassembled WGS sequence"/>
</dbReference>